<evidence type="ECO:0000313" key="5">
    <source>
        <dbReference type="Proteomes" id="UP001177744"/>
    </source>
</evidence>
<dbReference type="Gene3D" id="3.40.50.10490">
    <property type="entry name" value="Glucose-6-phosphate isomerase like protein, domain 1"/>
    <property type="match status" value="1"/>
</dbReference>
<feature type="region of interest" description="Disordered" evidence="3">
    <location>
        <begin position="165"/>
        <end position="499"/>
    </location>
</feature>
<evidence type="ECO:0000256" key="1">
    <source>
        <dbReference type="ARBA" id="ARBA00022980"/>
    </source>
</evidence>
<evidence type="ECO:0000256" key="2">
    <source>
        <dbReference type="ARBA" id="ARBA00023274"/>
    </source>
</evidence>
<proteinExistence type="predicted"/>
<gene>
    <name evidence="4" type="ORF">QTO34_016759</name>
</gene>
<accession>A0AA40I3J0</accession>
<name>A0AA40I3J0_CNENI</name>
<feature type="compositionally biased region" description="Polar residues" evidence="3">
    <location>
        <begin position="179"/>
        <end position="188"/>
    </location>
</feature>
<feature type="compositionally biased region" description="Basic residues" evidence="3">
    <location>
        <begin position="286"/>
        <end position="297"/>
    </location>
</feature>
<dbReference type="GO" id="GO:0015935">
    <property type="term" value="C:small ribosomal subunit"/>
    <property type="evidence" value="ECO:0007669"/>
    <property type="project" value="InterPro"/>
</dbReference>
<reference evidence="4" key="1">
    <citation type="submission" date="2023-06" db="EMBL/GenBank/DDBJ databases">
        <title>Reference genome for the Northern bat (Eptesicus nilssonii), a most northern bat species.</title>
        <authorList>
            <person name="Laine V.N."/>
            <person name="Pulliainen A.T."/>
            <person name="Lilley T.M."/>
        </authorList>
    </citation>
    <scope>NUCLEOTIDE SEQUENCE</scope>
    <source>
        <strain evidence="4">BLF_Eptnil</strain>
        <tissue evidence="4">Kidney</tissue>
    </source>
</reference>
<protein>
    <submittedName>
        <fullName evidence="4">Uncharacterized protein</fullName>
    </submittedName>
</protein>
<feature type="compositionally biased region" description="Basic residues" evidence="3">
    <location>
        <begin position="336"/>
        <end position="347"/>
    </location>
</feature>
<feature type="compositionally biased region" description="Polar residues" evidence="3">
    <location>
        <begin position="218"/>
        <end position="233"/>
    </location>
</feature>
<dbReference type="Proteomes" id="UP001177744">
    <property type="component" value="Unassembled WGS sequence"/>
</dbReference>
<keyword evidence="1" id="KW-0689">Ribosomal protein</keyword>
<organism evidence="4 5">
    <name type="scientific">Cnephaeus nilssonii</name>
    <name type="common">Northern bat</name>
    <name type="synonym">Eptesicus nilssonii</name>
    <dbReference type="NCBI Taxonomy" id="3371016"/>
    <lineage>
        <taxon>Eukaryota</taxon>
        <taxon>Metazoa</taxon>
        <taxon>Chordata</taxon>
        <taxon>Craniata</taxon>
        <taxon>Vertebrata</taxon>
        <taxon>Euteleostomi</taxon>
        <taxon>Mammalia</taxon>
        <taxon>Eutheria</taxon>
        <taxon>Laurasiatheria</taxon>
        <taxon>Chiroptera</taxon>
        <taxon>Yangochiroptera</taxon>
        <taxon>Vespertilionidae</taxon>
        <taxon>Cnephaeus</taxon>
    </lineage>
</organism>
<sequence>MANSESVRIATQPEAGLTAGECIRGDGNLCSNTKEQRAKRAQAQVSGWIPDNLGEVSHPVVAIGNPTDISSMCSRNTGQQAVLKLAAATGASSTAGCITPRTFTNQIHLPSCRQPSSTLWEPQFLMITDLCADHQPLTDVSYVNLPTPALRNPSHVAIAIRDPDWLQPSPAEPAEAGGTQATPQSNPDWQAMAPAKLSSARHLRRNPSPGTQAMPPSRSGTRTGSNQAPQSQQRQEEPKPRPNRTQTGRRWLQPSPPAPATSGGTQAAEPMPRRHRDREPGLAPTKPRRASRGRRNPSHAPIGPGLAGDGSSQADQAAEPKPRCHRDRGRGLAPAKPRRVSRGRRNPSHAPIGPGLAGDGSSQALQLPPPQAEPKPRNPCHAAIAIGNPDWLQPSPAEPAEAGGTQATPRSDPDWQAMAPAKLTKPRNPSHAAIAIGDVDWLQPSPAEPAEAGGTQATPRSDSDWQAMAPAKPSSSRHLRRNPSHAAIGDPGRQHGSAP</sequence>
<dbReference type="PANTHER" id="PTHR11489">
    <property type="entry name" value="40S RIBOSOMAL PROTEIN SA"/>
    <property type="match status" value="1"/>
</dbReference>
<dbReference type="GO" id="GO:0006412">
    <property type="term" value="P:translation"/>
    <property type="evidence" value="ECO:0007669"/>
    <property type="project" value="InterPro"/>
</dbReference>
<dbReference type="InterPro" id="IPR005707">
    <property type="entry name" value="Ribosomal_uS2_euk/arc"/>
</dbReference>
<dbReference type="SUPFAM" id="SSF52313">
    <property type="entry name" value="Ribosomal protein S2"/>
    <property type="match status" value="1"/>
</dbReference>
<evidence type="ECO:0000256" key="3">
    <source>
        <dbReference type="SAM" id="MobiDB-lite"/>
    </source>
</evidence>
<dbReference type="InterPro" id="IPR023591">
    <property type="entry name" value="Ribosomal_uS2_flav_dom_sf"/>
</dbReference>
<dbReference type="EMBL" id="JAULJE010000006">
    <property type="protein sequence ID" value="KAK1342006.1"/>
    <property type="molecule type" value="Genomic_DNA"/>
</dbReference>
<keyword evidence="2" id="KW-0687">Ribonucleoprotein</keyword>
<dbReference type="AlphaFoldDB" id="A0AA40I3J0"/>
<comment type="caution">
    <text evidence="4">The sequence shown here is derived from an EMBL/GenBank/DDBJ whole genome shotgun (WGS) entry which is preliminary data.</text>
</comment>
<evidence type="ECO:0000313" key="4">
    <source>
        <dbReference type="EMBL" id="KAK1342006.1"/>
    </source>
</evidence>
<keyword evidence="5" id="KW-1185">Reference proteome</keyword>
<dbReference type="GO" id="GO:0003735">
    <property type="term" value="F:structural constituent of ribosome"/>
    <property type="evidence" value="ECO:0007669"/>
    <property type="project" value="InterPro"/>
</dbReference>